<organism evidence="1 2">
    <name type="scientific">Paracidovorax citrulli</name>
    <name type="common">Acidovorax citrulli</name>
    <dbReference type="NCBI Taxonomy" id="80869"/>
    <lineage>
        <taxon>Bacteria</taxon>
        <taxon>Pseudomonadati</taxon>
        <taxon>Pseudomonadota</taxon>
        <taxon>Betaproteobacteria</taxon>
        <taxon>Burkholderiales</taxon>
        <taxon>Comamonadaceae</taxon>
        <taxon>Paracidovorax</taxon>
    </lineage>
</organism>
<dbReference type="Proteomes" id="UP001242732">
    <property type="component" value="Chromosome"/>
</dbReference>
<evidence type="ECO:0000313" key="1">
    <source>
        <dbReference type="EMBL" id="WIY47366.1"/>
    </source>
</evidence>
<dbReference type="GeneID" id="79793250"/>
<dbReference type="RefSeq" id="WP_133246166.1">
    <property type="nucleotide sequence ID" value="NZ_CP029373.1"/>
</dbReference>
<dbReference type="EMBL" id="CP127363">
    <property type="protein sequence ID" value="WIY47366.1"/>
    <property type="molecule type" value="Genomic_DNA"/>
</dbReference>
<gene>
    <name evidence="1" type="ORF">QRO08_16180</name>
</gene>
<reference evidence="1 2" key="1">
    <citation type="submission" date="2023-06" db="EMBL/GenBank/DDBJ databases">
        <authorList>
            <person name="Ham H."/>
            <person name="Park D.S."/>
        </authorList>
    </citation>
    <scope>NUCLEOTIDE SEQUENCE [LARGE SCALE GENOMIC DNA]</scope>
    <source>
        <strain evidence="1 2">KACC 17005</strain>
    </source>
</reference>
<keyword evidence="2" id="KW-1185">Reference proteome</keyword>
<name>A0ABY9AK97_PARCI</name>
<accession>A0ABY9AK97</accession>
<proteinExistence type="predicted"/>
<evidence type="ECO:0000313" key="2">
    <source>
        <dbReference type="Proteomes" id="UP001242732"/>
    </source>
</evidence>
<protein>
    <submittedName>
        <fullName evidence="1">Uncharacterized protein</fullName>
    </submittedName>
</protein>
<sequence length="399" mass="42024">MDLLSDEVEMPAGTVREAINVDIDRSGQFRRRDGYTPVAVGTGFTHAHAFGGKLLVVRGDALLQVDTRTYASLMVAQIGLGPVAFTEYNGRLYVVCAKGLLAMDPGRDLATPAGVQLPDALPEVQARDSGTLTPGRYTVAISLVDGNGEESAACIVGQADTSAGLRLTGLTVAPGYRYRAYVTPPDGDVLYLAEEFEALSADYALTVYPGGALCETLDLAPFPSGHLVRAYAGRIYVASGDTLWFSEPLRPHLIAPRRGFVRFVGRIRFVELVEGGAYVGDSRGVWWLGGSDPSAWTQSLASSAKAVHCSSLLVPADQLAGDGQGAQAVWLSEEGYFAGAPGGVARPLQPGRIRLSPDIAGRSVLLLRGGIRQVVTLTASSPSPIVGVALDSTNEGYPC</sequence>